<keyword evidence="1" id="KW-1133">Transmembrane helix</keyword>
<dbReference type="Gene3D" id="1.10.10.750">
    <property type="entry name" value="Ypt/Rab-GAP domain of gyp1p, domain 1"/>
    <property type="match status" value="1"/>
</dbReference>
<keyword evidence="1" id="KW-0472">Membrane</keyword>
<dbReference type="InterPro" id="IPR035969">
    <property type="entry name" value="Rab-GAP_TBC_sf"/>
</dbReference>
<evidence type="ECO:0000313" key="4">
    <source>
        <dbReference type="EMBL" id="KAG9510184.1"/>
    </source>
</evidence>
<comment type="caution">
    <text evidence="4">The sequence shown here is derived from an EMBL/GenBank/DDBJ whole genome shotgun (WGS) entry which is preliminary data.</text>
</comment>
<feature type="non-terminal residue" evidence="4">
    <location>
        <position position="625"/>
    </location>
</feature>
<dbReference type="Pfam" id="PF05753">
    <property type="entry name" value="TRAP_beta"/>
    <property type="match status" value="1"/>
</dbReference>
<evidence type="ECO:0000313" key="5">
    <source>
        <dbReference type="Proteomes" id="UP000825002"/>
    </source>
</evidence>
<accession>A0ABQ7S9U8</accession>
<reference evidence="4 5" key="1">
    <citation type="submission" date="2020-10" db="EMBL/GenBank/DDBJ databases">
        <authorList>
            <person name="Klimov P.B."/>
            <person name="Dyachkov S.M."/>
            <person name="Chetverikov P.E."/>
        </authorList>
    </citation>
    <scope>NUCLEOTIDE SEQUENCE [LARGE SCALE GENOMIC DNA]</scope>
    <source>
        <strain evidence="4">BMOC 18-1129-001#AD2665</strain>
        <tissue evidence="4">Entire mites</tissue>
    </source>
</reference>
<dbReference type="Gene3D" id="1.10.8.270">
    <property type="entry name" value="putative rabgap domain of human tbc1 domain family member 14 like domains"/>
    <property type="match status" value="1"/>
</dbReference>
<evidence type="ECO:0000256" key="1">
    <source>
        <dbReference type="SAM" id="Phobius"/>
    </source>
</evidence>
<protein>
    <submittedName>
        <fullName evidence="4">TBC1 domain family member 10A</fullName>
    </submittedName>
</protein>
<feature type="chain" id="PRO_5046457366" evidence="2">
    <location>
        <begin position="23"/>
        <end position="625"/>
    </location>
</feature>
<name>A0ABQ7S9U8_9ACAR</name>
<dbReference type="InterPro" id="IPR050302">
    <property type="entry name" value="Rab_GAP_TBC_domain"/>
</dbReference>
<dbReference type="Gene3D" id="1.10.472.80">
    <property type="entry name" value="Ypt/Rab-GAP domain of gyp1p, domain 3"/>
    <property type="match status" value="1"/>
</dbReference>
<gene>
    <name evidence="4" type="primary">Tbc1d10a</name>
    <name evidence="4" type="ORF">GZH46_01283</name>
</gene>
<dbReference type="Proteomes" id="UP000825002">
    <property type="component" value="Unassembled WGS sequence"/>
</dbReference>
<feature type="transmembrane region" description="Helical" evidence="1">
    <location>
        <begin position="515"/>
        <end position="532"/>
    </location>
</feature>
<dbReference type="SMART" id="SM00164">
    <property type="entry name" value="TBC"/>
    <property type="match status" value="1"/>
</dbReference>
<dbReference type="InterPro" id="IPR000195">
    <property type="entry name" value="Rab-GAP-TBC_dom"/>
</dbReference>
<dbReference type="SUPFAM" id="SSF47923">
    <property type="entry name" value="Ypt/Rab-GAP domain of gyp1p"/>
    <property type="match status" value="2"/>
</dbReference>
<dbReference type="Pfam" id="PF00566">
    <property type="entry name" value="RabGAP-TBC"/>
    <property type="match status" value="1"/>
</dbReference>
<evidence type="ECO:0000256" key="2">
    <source>
        <dbReference type="SAM" id="SignalP"/>
    </source>
</evidence>
<feature type="transmembrane region" description="Helical" evidence="1">
    <location>
        <begin position="157"/>
        <end position="178"/>
    </location>
</feature>
<keyword evidence="2" id="KW-0732">Signal</keyword>
<dbReference type="PANTHER" id="PTHR47219:SF4">
    <property type="entry name" value="TBC1 DOMAIN FAMILY MEMBER 10A"/>
    <property type="match status" value="1"/>
</dbReference>
<dbReference type="EMBL" id="JAIFTH010000211">
    <property type="protein sequence ID" value="KAG9510184.1"/>
    <property type="molecule type" value="Genomic_DNA"/>
</dbReference>
<keyword evidence="5" id="KW-1185">Reference proteome</keyword>
<feature type="signal peptide" evidence="2">
    <location>
        <begin position="1"/>
        <end position="22"/>
    </location>
</feature>
<dbReference type="PANTHER" id="PTHR47219">
    <property type="entry name" value="RAB GTPASE-ACTIVATING PROTEIN 1-LIKE"/>
    <property type="match status" value="1"/>
</dbReference>
<evidence type="ECO:0000259" key="3">
    <source>
        <dbReference type="PROSITE" id="PS50086"/>
    </source>
</evidence>
<keyword evidence="1" id="KW-0812">Transmembrane</keyword>
<feature type="transmembrane region" description="Helical" evidence="1">
    <location>
        <begin position="538"/>
        <end position="562"/>
    </location>
</feature>
<feature type="domain" description="Rab-GAP TBC" evidence="3">
    <location>
        <begin position="358"/>
        <end position="546"/>
    </location>
</feature>
<organism evidence="4 5">
    <name type="scientific">Fragariocoptes setiger</name>
    <dbReference type="NCBI Taxonomy" id="1670756"/>
    <lineage>
        <taxon>Eukaryota</taxon>
        <taxon>Metazoa</taxon>
        <taxon>Ecdysozoa</taxon>
        <taxon>Arthropoda</taxon>
        <taxon>Chelicerata</taxon>
        <taxon>Arachnida</taxon>
        <taxon>Acari</taxon>
        <taxon>Acariformes</taxon>
        <taxon>Trombidiformes</taxon>
        <taxon>Prostigmata</taxon>
        <taxon>Eupodina</taxon>
        <taxon>Eriophyoidea</taxon>
        <taxon>Phytoptidae</taxon>
        <taxon>Fragariocoptes</taxon>
    </lineage>
</organism>
<proteinExistence type="predicted"/>
<sequence>MLQFNTIYILLVMSIAVVTVQSQQTTSNARLLVDKQILNKYIVEERDVVVNYHILNIGGSTARDVQVTDDTFLPTKFQVINGYTSFSVTELASGTNLTHVVILRPLPNSWGQHMFGPAKVTYKKNDAGDVQIGYSSELGEGYIVATRTFDRKFSSHFFDWFVFAIMCLPSIGIPYYLWSKSNMRFSPSASIGALTLEYSVSPHQVQLNEMNIVIIGIANRDTMSGSQGNSIERQHTFSKTREYRNGSRSASTLQPQQFSLTDLDRDIVNSGHDEEHDDTTHNIVCNRFGFIVDSNDTVSNLRKFPDSGDALESEDKLTRDQAIAKMREREKKWLDMINSWDTWILGRFKRVRSRCRKGIPSAVRGKAWFYLSGGHISLKKYPKLYEKLEHEPGEPQVNDDIRKDIHRQFPNHELFLEPDGPGQQSLFNVLKCFSIVRKEISYCQGLGPIASILLMNMPPSHAFWSLVAICDHYVPGYYLAGFEAVQLHGRMLFALLRKYAPASYKILKKADIDPILYMFEWFMCLFVRNLPWATVLRIWDIFLCEGIVVIFKTAIVIISGVLTSDYKKRDQHEILQSLKNIPEKDLHESVLIPKVLKLDLTDSHLKREHQRQLRKKAKVGGLKEV</sequence>
<dbReference type="PROSITE" id="PS50086">
    <property type="entry name" value="TBC_RABGAP"/>
    <property type="match status" value="1"/>
</dbReference>